<dbReference type="EMBL" id="KN823045">
    <property type="protein sequence ID" value="KIO25299.1"/>
    <property type="molecule type" value="Genomic_DNA"/>
</dbReference>
<dbReference type="GO" id="GO:0005506">
    <property type="term" value="F:iron ion binding"/>
    <property type="evidence" value="ECO:0007669"/>
    <property type="project" value="InterPro"/>
</dbReference>
<proteinExistence type="predicted"/>
<dbReference type="Proteomes" id="UP000054248">
    <property type="component" value="Unassembled WGS sequence"/>
</dbReference>
<dbReference type="GO" id="GO:0020037">
    <property type="term" value="F:heme binding"/>
    <property type="evidence" value="ECO:0007669"/>
    <property type="project" value="InterPro"/>
</dbReference>
<dbReference type="InterPro" id="IPR001128">
    <property type="entry name" value="Cyt_P450"/>
</dbReference>
<dbReference type="HOGENOM" id="CLU_1284110_0_0_1"/>
<dbReference type="SUPFAM" id="SSF48264">
    <property type="entry name" value="Cytochrome P450"/>
    <property type="match status" value="1"/>
</dbReference>
<reference evidence="2" key="2">
    <citation type="submission" date="2015-01" db="EMBL/GenBank/DDBJ databases">
        <title>Evolutionary Origins and Diversification of the Mycorrhizal Mutualists.</title>
        <authorList>
            <consortium name="DOE Joint Genome Institute"/>
            <consortium name="Mycorrhizal Genomics Consortium"/>
            <person name="Kohler A."/>
            <person name="Kuo A."/>
            <person name="Nagy L.G."/>
            <person name="Floudas D."/>
            <person name="Copeland A."/>
            <person name="Barry K.W."/>
            <person name="Cichocki N."/>
            <person name="Veneault-Fourrey C."/>
            <person name="LaButti K."/>
            <person name="Lindquist E.A."/>
            <person name="Lipzen A."/>
            <person name="Lundell T."/>
            <person name="Morin E."/>
            <person name="Murat C."/>
            <person name="Riley R."/>
            <person name="Ohm R."/>
            <person name="Sun H."/>
            <person name="Tunlid A."/>
            <person name="Henrissat B."/>
            <person name="Grigoriev I.V."/>
            <person name="Hibbett D.S."/>
            <person name="Martin F."/>
        </authorList>
    </citation>
    <scope>NUCLEOTIDE SEQUENCE [LARGE SCALE GENOMIC DNA]</scope>
    <source>
        <strain evidence="2">MUT 4182</strain>
    </source>
</reference>
<dbReference type="STRING" id="1051891.A0A0C3QHN6"/>
<protein>
    <recommendedName>
        <fullName evidence="3">Cytochrome P450</fullName>
    </recommendedName>
</protein>
<organism evidence="1 2">
    <name type="scientific">Tulasnella calospora MUT 4182</name>
    <dbReference type="NCBI Taxonomy" id="1051891"/>
    <lineage>
        <taxon>Eukaryota</taxon>
        <taxon>Fungi</taxon>
        <taxon>Dikarya</taxon>
        <taxon>Basidiomycota</taxon>
        <taxon>Agaricomycotina</taxon>
        <taxon>Agaricomycetes</taxon>
        <taxon>Cantharellales</taxon>
        <taxon>Tulasnellaceae</taxon>
        <taxon>Tulasnella</taxon>
    </lineage>
</organism>
<sequence>MSPLPYVVGAACGIPLVYVVLTKWIRPKPLPGIPHFPITSFWGDIPRVANDIRTHGTIFDGKGFMVEAFRSGASMWQMFVGPSAKWVAVADAQELEDALNRGPRSKAIDQSDITSTSFSGTIPYGMVSLKSNDMWRKHRRVTNPLMTSKYLKSMTPAIADNARSLVKLWESKIRKVKSKGATCFSCEDDFHYIAMDAITSITLGESILMWTTSGA</sequence>
<dbReference type="AlphaFoldDB" id="A0A0C3QHN6"/>
<dbReference type="OrthoDB" id="1470350at2759"/>
<reference evidence="1 2" key="1">
    <citation type="submission" date="2014-04" db="EMBL/GenBank/DDBJ databases">
        <authorList>
            <consortium name="DOE Joint Genome Institute"/>
            <person name="Kuo A."/>
            <person name="Girlanda M."/>
            <person name="Perotto S."/>
            <person name="Kohler A."/>
            <person name="Nagy L.G."/>
            <person name="Floudas D."/>
            <person name="Copeland A."/>
            <person name="Barry K.W."/>
            <person name="Cichocki N."/>
            <person name="Veneault-Fourrey C."/>
            <person name="LaButti K."/>
            <person name="Lindquist E.A."/>
            <person name="Lipzen A."/>
            <person name="Lundell T."/>
            <person name="Morin E."/>
            <person name="Murat C."/>
            <person name="Sun H."/>
            <person name="Tunlid A."/>
            <person name="Henrissat B."/>
            <person name="Grigoriev I.V."/>
            <person name="Hibbett D.S."/>
            <person name="Martin F."/>
            <person name="Nordberg H.P."/>
            <person name="Cantor M.N."/>
            <person name="Hua S.X."/>
        </authorList>
    </citation>
    <scope>NUCLEOTIDE SEQUENCE [LARGE SCALE GENOMIC DNA]</scope>
    <source>
        <strain evidence="1 2">MUT 4182</strain>
    </source>
</reference>
<gene>
    <name evidence="1" type="ORF">M407DRAFT_25415</name>
</gene>
<dbReference type="GO" id="GO:0016705">
    <property type="term" value="F:oxidoreductase activity, acting on paired donors, with incorporation or reduction of molecular oxygen"/>
    <property type="evidence" value="ECO:0007669"/>
    <property type="project" value="InterPro"/>
</dbReference>
<evidence type="ECO:0000313" key="1">
    <source>
        <dbReference type="EMBL" id="KIO25299.1"/>
    </source>
</evidence>
<dbReference type="Pfam" id="PF00067">
    <property type="entry name" value="p450"/>
    <property type="match status" value="1"/>
</dbReference>
<keyword evidence="2" id="KW-1185">Reference proteome</keyword>
<accession>A0A0C3QHN6</accession>
<evidence type="ECO:0008006" key="3">
    <source>
        <dbReference type="Google" id="ProtNLM"/>
    </source>
</evidence>
<name>A0A0C3QHN6_9AGAM</name>
<dbReference type="Gene3D" id="1.10.630.10">
    <property type="entry name" value="Cytochrome P450"/>
    <property type="match status" value="1"/>
</dbReference>
<evidence type="ECO:0000313" key="2">
    <source>
        <dbReference type="Proteomes" id="UP000054248"/>
    </source>
</evidence>
<dbReference type="InterPro" id="IPR036396">
    <property type="entry name" value="Cyt_P450_sf"/>
</dbReference>
<dbReference type="GO" id="GO:0004497">
    <property type="term" value="F:monooxygenase activity"/>
    <property type="evidence" value="ECO:0007669"/>
    <property type="project" value="InterPro"/>
</dbReference>